<name>A0A316VLD2_9BASI</name>
<feature type="non-terminal residue" evidence="3">
    <location>
        <position position="1"/>
    </location>
</feature>
<dbReference type="GeneID" id="37017664"/>
<keyword evidence="4" id="KW-1185">Reference proteome</keyword>
<evidence type="ECO:0008006" key="5">
    <source>
        <dbReference type="Google" id="ProtNLM"/>
    </source>
</evidence>
<feature type="region of interest" description="Disordered" evidence="1">
    <location>
        <begin position="393"/>
        <end position="416"/>
    </location>
</feature>
<protein>
    <recommendedName>
        <fullName evidence="5">Alpha/beta-hydrolase</fullName>
    </recommendedName>
</protein>
<feature type="non-terminal residue" evidence="3">
    <location>
        <position position="449"/>
    </location>
</feature>
<keyword evidence="2" id="KW-0812">Transmembrane</keyword>
<dbReference type="STRING" id="1280837.A0A316VLD2"/>
<sequence>ITNEAPTNPVQAAKDVANIPYINQTAQTPTQYQLVQGDTDEAQLPQNAGVPFLPTANTTADSAGGWQMIPEVVGFTLNRSWAVVPGAVMPFYITSGVDPAAIKRAVITFPGKPRDAWKYANLYRNALNVVYANESTFGVANGSVLIVSPVWMNELDSAAGGTKPGELYFHGSEWEAGGASRGPNLTRRLTTYSVMDNFTDMLFDKTQWPNLNQVVIGGHSMGGQASHRYAVLKKQKAYDPNMSFWAGNPGSWTYLTPERPFTNTSCTTTYNAWHYGIAQNTSKISMYARADVIADYQAVVNRYLARPVHMALGLLDNGAGDTHCEAQDQGKNHLDRGSRYVLHVTDANNGTFPPAQTVDFIGNTSHQDFGMISANMSLWWLFANNYNVSNPEIVPHNPGDHKKNLPNPSPKPKAYATHGNEALASGLLGGSLVLMILIFGLAPFAFRSN</sequence>
<dbReference type="PANTHER" id="PTHR35560">
    <property type="entry name" value="BLL0132 PROTEIN"/>
    <property type="match status" value="1"/>
</dbReference>
<proteinExistence type="predicted"/>
<dbReference type="SUPFAM" id="SSF53474">
    <property type="entry name" value="alpha/beta-Hydrolases"/>
    <property type="match status" value="2"/>
</dbReference>
<dbReference type="EMBL" id="KZ819602">
    <property type="protein sequence ID" value="PWN38074.1"/>
    <property type="molecule type" value="Genomic_DNA"/>
</dbReference>
<dbReference type="InterPro" id="IPR029058">
    <property type="entry name" value="AB_hydrolase_fold"/>
</dbReference>
<keyword evidence="2" id="KW-0472">Membrane</keyword>
<reference evidence="3 4" key="1">
    <citation type="journal article" date="2018" name="Mol. Biol. Evol.">
        <title>Broad Genomic Sampling Reveals a Smut Pathogenic Ancestry of the Fungal Clade Ustilaginomycotina.</title>
        <authorList>
            <person name="Kijpornyongpan T."/>
            <person name="Mondo S.J."/>
            <person name="Barry K."/>
            <person name="Sandor L."/>
            <person name="Lee J."/>
            <person name="Lipzen A."/>
            <person name="Pangilinan J."/>
            <person name="LaButti K."/>
            <person name="Hainaut M."/>
            <person name="Henrissat B."/>
            <person name="Grigoriev I.V."/>
            <person name="Spatafora J.W."/>
            <person name="Aime M.C."/>
        </authorList>
    </citation>
    <scope>NUCLEOTIDE SEQUENCE [LARGE SCALE GENOMIC DNA]</scope>
    <source>
        <strain evidence="3 4">MCA 3882</strain>
    </source>
</reference>
<feature type="transmembrane region" description="Helical" evidence="2">
    <location>
        <begin position="422"/>
        <end position="446"/>
    </location>
</feature>
<evidence type="ECO:0000313" key="4">
    <source>
        <dbReference type="Proteomes" id="UP000245771"/>
    </source>
</evidence>
<dbReference type="RefSeq" id="XP_025358376.1">
    <property type="nucleotide sequence ID" value="XM_025495883.1"/>
</dbReference>
<dbReference type="Gene3D" id="3.40.50.1820">
    <property type="entry name" value="alpha/beta hydrolase"/>
    <property type="match status" value="1"/>
</dbReference>
<accession>A0A316VLD2</accession>
<evidence type="ECO:0000256" key="2">
    <source>
        <dbReference type="SAM" id="Phobius"/>
    </source>
</evidence>
<gene>
    <name evidence="3" type="ORF">FA14DRAFT_109635</name>
</gene>
<dbReference type="OrthoDB" id="5985073at2759"/>
<dbReference type="InParanoid" id="A0A316VLD2"/>
<evidence type="ECO:0000313" key="3">
    <source>
        <dbReference type="EMBL" id="PWN38074.1"/>
    </source>
</evidence>
<dbReference type="Proteomes" id="UP000245771">
    <property type="component" value="Unassembled WGS sequence"/>
</dbReference>
<dbReference type="AlphaFoldDB" id="A0A316VLD2"/>
<keyword evidence="2" id="KW-1133">Transmembrane helix</keyword>
<organism evidence="3 4">
    <name type="scientific">Meira miltonrushii</name>
    <dbReference type="NCBI Taxonomy" id="1280837"/>
    <lineage>
        <taxon>Eukaryota</taxon>
        <taxon>Fungi</taxon>
        <taxon>Dikarya</taxon>
        <taxon>Basidiomycota</taxon>
        <taxon>Ustilaginomycotina</taxon>
        <taxon>Exobasidiomycetes</taxon>
        <taxon>Exobasidiales</taxon>
        <taxon>Brachybasidiaceae</taxon>
        <taxon>Meira</taxon>
    </lineage>
</organism>
<evidence type="ECO:0000256" key="1">
    <source>
        <dbReference type="SAM" id="MobiDB-lite"/>
    </source>
</evidence>
<dbReference type="PANTHER" id="PTHR35560:SF3">
    <property type="entry name" value="PEPTIDASE S9 PROLYL OLIGOPEPTIDASE CATALYTIC DOMAIN-CONTAINING PROTEIN"/>
    <property type="match status" value="1"/>
</dbReference>